<evidence type="ECO:0000313" key="2">
    <source>
        <dbReference type="EMBL" id="KAK4077055.1"/>
    </source>
</evidence>
<keyword evidence="3" id="KW-1185">Reference proteome</keyword>
<accession>A0AAE1IEE4</accession>
<dbReference type="AlphaFoldDB" id="A0AAE1IEE4"/>
<dbReference type="RefSeq" id="XP_062757042.1">
    <property type="nucleotide sequence ID" value="XM_062898380.1"/>
</dbReference>
<dbReference type="GeneID" id="87918285"/>
<feature type="region of interest" description="Disordered" evidence="1">
    <location>
        <begin position="72"/>
        <end position="91"/>
    </location>
</feature>
<proteinExistence type="predicted"/>
<organism evidence="2 3">
    <name type="scientific">Trichoderma aggressivum f. europaeum</name>
    <dbReference type="NCBI Taxonomy" id="173218"/>
    <lineage>
        <taxon>Eukaryota</taxon>
        <taxon>Fungi</taxon>
        <taxon>Dikarya</taxon>
        <taxon>Ascomycota</taxon>
        <taxon>Pezizomycotina</taxon>
        <taxon>Sordariomycetes</taxon>
        <taxon>Hypocreomycetidae</taxon>
        <taxon>Hypocreales</taxon>
        <taxon>Hypocreaceae</taxon>
        <taxon>Trichoderma</taxon>
    </lineage>
</organism>
<feature type="compositionally biased region" description="Low complexity" evidence="1">
    <location>
        <begin position="13"/>
        <end position="24"/>
    </location>
</feature>
<feature type="region of interest" description="Disordered" evidence="1">
    <location>
        <begin position="1"/>
        <end position="65"/>
    </location>
</feature>
<feature type="compositionally biased region" description="Polar residues" evidence="1">
    <location>
        <begin position="76"/>
        <end position="91"/>
    </location>
</feature>
<feature type="compositionally biased region" description="Polar residues" evidence="1">
    <location>
        <begin position="1"/>
        <end position="12"/>
    </location>
</feature>
<reference evidence="2" key="1">
    <citation type="submission" date="2023-11" db="EMBL/GenBank/DDBJ databases">
        <title>The genome sequences of three competitors of mushroom-forming fungi.</title>
        <authorList>
            <person name="Beijen E."/>
            <person name="Ohm R.A."/>
        </authorList>
    </citation>
    <scope>NUCLEOTIDE SEQUENCE</scope>
    <source>
        <strain evidence="2">CBS 100526</strain>
    </source>
</reference>
<evidence type="ECO:0000313" key="3">
    <source>
        <dbReference type="Proteomes" id="UP001273209"/>
    </source>
</evidence>
<name>A0AAE1IEE4_9HYPO</name>
<dbReference type="Proteomes" id="UP001273209">
    <property type="component" value="Unassembled WGS sequence"/>
</dbReference>
<evidence type="ECO:0000256" key="1">
    <source>
        <dbReference type="SAM" id="MobiDB-lite"/>
    </source>
</evidence>
<dbReference type="EMBL" id="JAWRVG010000012">
    <property type="protein sequence ID" value="KAK4077055.1"/>
    <property type="molecule type" value="Genomic_DNA"/>
</dbReference>
<gene>
    <name evidence="2" type="ORF">Triagg1_4022</name>
</gene>
<sequence>MPESSTRAYNGSNVANNNDATTANKPLHGRESSYSLDRFLSDMDRSHPPGYGQAQSPSESKQRMQKILHSFEAKFASSSDLPHGNESASRS</sequence>
<protein>
    <submittedName>
        <fullName evidence="2">Uncharacterized protein</fullName>
    </submittedName>
</protein>
<comment type="caution">
    <text evidence="2">The sequence shown here is derived from an EMBL/GenBank/DDBJ whole genome shotgun (WGS) entry which is preliminary data.</text>
</comment>